<dbReference type="Pfam" id="PF10425">
    <property type="entry name" value="SdrG_C_C"/>
    <property type="match status" value="1"/>
</dbReference>
<evidence type="ECO:0000259" key="1">
    <source>
        <dbReference type="Pfam" id="PF10425"/>
    </source>
</evidence>
<dbReference type="GO" id="GO:0007155">
    <property type="term" value="P:cell adhesion"/>
    <property type="evidence" value="ECO:0007669"/>
    <property type="project" value="InterPro"/>
</dbReference>
<dbReference type="Gene3D" id="2.60.40.1290">
    <property type="match status" value="1"/>
</dbReference>
<dbReference type="AlphaFoldDB" id="A0A380EFP5"/>
<dbReference type="InterPro" id="IPR011266">
    <property type="entry name" value="Adhesin_Fg-bd_dom_2"/>
</dbReference>
<protein>
    <submittedName>
        <fullName evidence="2">Serine-aspartate repeat-containing protein E</fullName>
    </submittedName>
</protein>
<sequence length="204" mass="22842">MLQQVKETSQNVTVDYQDPMVHGDSNIQSIFTKLDEDKQTIEQQIYVNPLKKSATNTKVDIAGSQVDDYGNIKLGNGSTIIDQNTEIKVYKVNSDQQLPQSNRIYDFSQYEDVTSQFDNKKSFSNNVATLDFGDINSAYIIKVVSKYTPTSDGELDIAQGTSMRTTDKYGYYNYAGYSNFIVTSNDTGGGDGTVKPEEKVIQNW</sequence>
<feature type="domain" description="Fibrinogen-binding" evidence="1">
    <location>
        <begin position="25"/>
        <end position="179"/>
    </location>
</feature>
<evidence type="ECO:0000313" key="3">
    <source>
        <dbReference type="Proteomes" id="UP000254116"/>
    </source>
</evidence>
<dbReference type="InterPro" id="IPR008966">
    <property type="entry name" value="Adhesion_dom_sf"/>
</dbReference>
<reference evidence="2 3" key="1">
    <citation type="submission" date="2018-06" db="EMBL/GenBank/DDBJ databases">
        <authorList>
            <consortium name="Pathogen Informatics"/>
            <person name="Doyle S."/>
        </authorList>
    </citation>
    <scope>NUCLEOTIDE SEQUENCE [LARGE SCALE GENOMIC DNA]</scope>
    <source>
        <strain evidence="2 3">NCTC10702</strain>
    </source>
</reference>
<dbReference type="Proteomes" id="UP000254116">
    <property type="component" value="Unassembled WGS sequence"/>
</dbReference>
<evidence type="ECO:0000313" key="2">
    <source>
        <dbReference type="EMBL" id="SUL32768.1"/>
    </source>
</evidence>
<dbReference type="EMBL" id="UHBY01000003">
    <property type="protein sequence ID" value="SUL32768.1"/>
    <property type="molecule type" value="Genomic_DNA"/>
</dbReference>
<accession>A0A380EFP5</accession>
<proteinExistence type="predicted"/>
<organism evidence="2 3">
    <name type="scientific">Staphylococcus aureus</name>
    <dbReference type="NCBI Taxonomy" id="1280"/>
    <lineage>
        <taxon>Bacteria</taxon>
        <taxon>Bacillati</taxon>
        <taxon>Bacillota</taxon>
        <taxon>Bacilli</taxon>
        <taxon>Bacillales</taxon>
        <taxon>Staphylococcaceae</taxon>
        <taxon>Staphylococcus</taxon>
    </lineage>
</organism>
<gene>
    <name evidence="2" type="primary">sdrE_3</name>
    <name evidence="2" type="ORF">NCTC10702_01003</name>
</gene>
<name>A0A380EFP5_STAAU</name>
<dbReference type="SUPFAM" id="SSF49401">
    <property type="entry name" value="Bacterial adhesins"/>
    <property type="match status" value="1"/>
</dbReference>